<dbReference type="EMBL" id="QGGV01000016">
    <property type="protein sequence ID" value="PWK52713.1"/>
    <property type="molecule type" value="Genomic_DNA"/>
</dbReference>
<keyword evidence="3" id="KW-1185">Reference proteome</keyword>
<accession>A0A316FWD3</accession>
<organism evidence="2 3">
    <name type="scientific">Silicimonas algicola</name>
    <dbReference type="NCBI Taxonomy" id="1826607"/>
    <lineage>
        <taxon>Bacteria</taxon>
        <taxon>Pseudomonadati</taxon>
        <taxon>Pseudomonadota</taxon>
        <taxon>Alphaproteobacteria</taxon>
        <taxon>Rhodobacterales</taxon>
        <taxon>Paracoccaceae</taxon>
    </lineage>
</organism>
<feature type="region of interest" description="Disordered" evidence="1">
    <location>
        <begin position="182"/>
        <end position="201"/>
    </location>
</feature>
<dbReference type="AlphaFoldDB" id="A0A316FWD3"/>
<dbReference type="Proteomes" id="UP000245390">
    <property type="component" value="Unassembled WGS sequence"/>
</dbReference>
<comment type="caution">
    <text evidence="2">The sequence shown here is derived from an EMBL/GenBank/DDBJ whole genome shotgun (WGS) entry which is preliminary data.</text>
</comment>
<feature type="compositionally biased region" description="Polar residues" evidence="1">
    <location>
        <begin position="35"/>
        <end position="50"/>
    </location>
</feature>
<evidence type="ECO:0000313" key="3">
    <source>
        <dbReference type="Proteomes" id="UP000245390"/>
    </source>
</evidence>
<gene>
    <name evidence="2" type="ORF">C8D95_11610</name>
</gene>
<protein>
    <submittedName>
        <fullName evidence="2">Uncharacterized protein</fullName>
    </submittedName>
</protein>
<name>A0A316FWD3_9RHOB</name>
<reference evidence="2 3" key="1">
    <citation type="submission" date="2018-05" db="EMBL/GenBank/DDBJ databases">
        <title>Genomic Encyclopedia of Type Strains, Phase IV (KMG-IV): sequencing the most valuable type-strain genomes for metagenomic binning, comparative biology and taxonomic classification.</title>
        <authorList>
            <person name="Goeker M."/>
        </authorList>
    </citation>
    <scope>NUCLEOTIDE SEQUENCE [LARGE SCALE GENOMIC DNA]</scope>
    <source>
        <strain evidence="2 3">DSM 103371</strain>
    </source>
</reference>
<feature type="region of interest" description="Disordered" evidence="1">
    <location>
        <begin position="29"/>
        <end position="53"/>
    </location>
</feature>
<proteinExistence type="predicted"/>
<sequence length="241" mass="25774">MSTLVTRLIAEVEDSPLLFHRGAERRRRGIKRDLSSSGMLAQSGNSTQVAARSPEDFFTADSVPQRRWQTVPKRRCAAKSTITASLSVERLPSPTLCEAEFGGCAVTPDDASVGSMKGAVSSAVVASASRSQMRCRVSAASGPPQANAKLGKARLQRLVDRVAGHQRIVATAPNVDRDVARRVPRRRAKPGREGNAEDAVAAQHDHLQSVLPGNTGMVQDGLRVAVVESIGRPPRPRSSRA</sequence>
<evidence type="ECO:0000313" key="2">
    <source>
        <dbReference type="EMBL" id="PWK52713.1"/>
    </source>
</evidence>
<evidence type="ECO:0000256" key="1">
    <source>
        <dbReference type="SAM" id="MobiDB-lite"/>
    </source>
</evidence>